<dbReference type="Proteomes" id="UP000184041">
    <property type="component" value="Unassembled WGS sequence"/>
</dbReference>
<evidence type="ECO:0000313" key="1">
    <source>
        <dbReference type="EMBL" id="SHE44046.1"/>
    </source>
</evidence>
<gene>
    <name evidence="1" type="ORF">SAMN05443144_101298</name>
</gene>
<keyword evidence="2" id="KW-1185">Reference proteome</keyword>
<name>A0A1M4THX7_9BACT</name>
<organism evidence="1 2">
    <name type="scientific">Fodinibius roseus</name>
    <dbReference type="NCBI Taxonomy" id="1194090"/>
    <lineage>
        <taxon>Bacteria</taxon>
        <taxon>Pseudomonadati</taxon>
        <taxon>Balneolota</taxon>
        <taxon>Balneolia</taxon>
        <taxon>Balneolales</taxon>
        <taxon>Balneolaceae</taxon>
        <taxon>Fodinibius</taxon>
    </lineage>
</organism>
<dbReference type="RefSeq" id="WP_073059029.1">
    <property type="nucleotide sequence ID" value="NZ_FQUS01000001.1"/>
</dbReference>
<evidence type="ECO:0000313" key="2">
    <source>
        <dbReference type="Proteomes" id="UP000184041"/>
    </source>
</evidence>
<dbReference type="STRING" id="1194090.SAMN05443144_101298"/>
<reference evidence="1 2" key="1">
    <citation type="submission" date="2016-11" db="EMBL/GenBank/DDBJ databases">
        <authorList>
            <person name="Jaros S."/>
            <person name="Januszkiewicz K."/>
            <person name="Wedrychowicz H."/>
        </authorList>
    </citation>
    <scope>NUCLEOTIDE SEQUENCE [LARGE SCALE GENOMIC DNA]</scope>
    <source>
        <strain evidence="1 2">DSM 21986</strain>
    </source>
</reference>
<sequence length="125" mass="13918">MDITLPIVKVNGETGRGQAHIQPGVNNWIGVCVVSSHLVPRHAKKDKAVTIEYDGPFNCGEECINGKGTAKVLHISPSKQKNRAVITIEGIGEPILEKGWKKELRFNYNENLPVYLNPHKKRPEL</sequence>
<protein>
    <submittedName>
        <fullName evidence="1">Uncharacterized protein</fullName>
    </submittedName>
</protein>
<dbReference type="EMBL" id="FQUS01000001">
    <property type="protein sequence ID" value="SHE44046.1"/>
    <property type="molecule type" value="Genomic_DNA"/>
</dbReference>
<proteinExistence type="predicted"/>
<accession>A0A1M4THX7</accession>
<dbReference type="AlphaFoldDB" id="A0A1M4THX7"/>